<dbReference type="AlphaFoldDB" id="A0A0F9JSR0"/>
<evidence type="ECO:0000313" key="2">
    <source>
        <dbReference type="EMBL" id="KKM11020.1"/>
    </source>
</evidence>
<accession>A0A0F9JSR0</accession>
<proteinExistence type="predicted"/>
<dbReference type="Pfam" id="PF20274">
    <property type="entry name" value="cREC_REC"/>
    <property type="match status" value="1"/>
</dbReference>
<organism evidence="2">
    <name type="scientific">marine sediment metagenome</name>
    <dbReference type="NCBI Taxonomy" id="412755"/>
    <lineage>
        <taxon>unclassified sequences</taxon>
        <taxon>metagenomes</taxon>
        <taxon>ecological metagenomes</taxon>
    </lineage>
</organism>
<gene>
    <name evidence="2" type="ORF">LCGC14_1721500</name>
</gene>
<feature type="non-terminal residue" evidence="2">
    <location>
        <position position="119"/>
    </location>
</feature>
<feature type="domain" description="Cyclic-phosphate processing Receiver" evidence="1">
    <location>
        <begin position="1"/>
        <end position="114"/>
    </location>
</feature>
<evidence type="ECO:0000259" key="1">
    <source>
        <dbReference type="Pfam" id="PF20274"/>
    </source>
</evidence>
<protein>
    <recommendedName>
        <fullName evidence="1">Cyclic-phosphate processing Receiver domain-containing protein</fullName>
    </recommendedName>
</protein>
<reference evidence="2" key="1">
    <citation type="journal article" date="2015" name="Nature">
        <title>Complex archaea that bridge the gap between prokaryotes and eukaryotes.</title>
        <authorList>
            <person name="Spang A."/>
            <person name="Saw J.H."/>
            <person name="Jorgensen S.L."/>
            <person name="Zaremba-Niedzwiedzka K."/>
            <person name="Martijn J."/>
            <person name="Lind A.E."/>
            <person name="van Eijk R."/>
            <person name="Schleper C."/>
            <person name="Guy L."/>
            <person name="Ettema T.J."/>
        </authorList>
    </citation>
    <scope>NUCLEOTIDE SEQUENCE</scope>
</reference>
<comment type="caution">
    <text evidence="2">The sequence shown here is derived from an EMBL/GenBank/DDBJ whole genome shotgun (WGS) entry which is preliminary data.</text>
</comment>
<dbReference type="InterPro" id="IPR046909">
    <property type="entry name" value="cREC_REC"/>
</dbReference>
<name>A0A0F9JSR0_9ZZZZ</name>
<dbReference type="EMBL" id="LAZR01015499">
    <property type="protein sequence ID" value="KKM11020.1"/>
    <property type="molecule type" value="Genomic_DNA"/>
</dbReference>
<sequence>MILFLDDNPQRAVLAYNRMPEGDRSNTIWCTTAEETIITLWDYRDQLSRVHLDHDLGGQQYVNTKRDDCGMEVVRYLEKISRTKPDEFSKLKDTEFIVHTWNAHAGPIMVDRLKKLGLT</sequence>